<dbReference type="Proteomes" id="UP000659344">
    <property type="component" value="Unassembled WGS sequence"/>
</dbReference>
<dbReference type="PANTHER" id="PTHR40040">
    <property type="entry name" value="SMALL HYDROPHOBIC PROTEIN-RELATED"/>
    <property type="match status" value="1"/>
</dbReference>
<keyword evidence="2" id="KW-1133">Transmembrane helix</keyword>
<accession>A0ABQ1YHZ3</accession>
<evidence type="ECO:0008006" key="5">
    <source>
        <dbReference type="Google" id="ProtNLM"/>
    </source>
</evidence>
<keyword evidence="2" id="KW-0812">Transmembrane</keyword>
<feature type="compositionally biased region" description="Basic and acidic residues" evidence="1">
    <location>
        <begin position="28"/>
        <end position="66"/>
    </location>
</feature>
<gene>
    <name evidence="3" type="ORF">GCM10008013_27500</name>
</gene>
<comment type="caution">
    <text evidence="3">The sequence shown here is derived from an EMBL/GenBank/DDBJ whole genome shotgun (WGS) entry which is preliminary data.</text>
</comment>
<name>A0ABQ1YHZ3_9BACL</name>
<dbReference type="RefSeq" id="WP_229753367.1">
    <property type="nucleotide sequence ID" value="NZ_BMFT01000001.1"/>
</dbReference>
<feature type="region of interest" description="Disordered" evidence="1">
    <location>
        <begin position="1"/>
        <end position="73"/>
    </location>
</feature>
<evidence type="ECO:0000313" key="3">
    <source>
        <dbReference type="EMBL" id="GGH26573.1"/>
    </source>
</evidence>
<reference evidence="4" key="1">
    <citation type="journal article" date="2019" name="Int. J. Syst. Evol. Microbiol.">
        <title>The Global Catalogue of Microorganisms (GCM) 10K type strain sequencing project: providing services to taxonomists for standard genome sequencing and annotation.</title>
        <authorList>
            <consortium name="The Broad Institute Genomics Platform"/>
            <consortium name="The Broad Institute Genome Sequencing Center for Infectious Disease"/>
            <person name="Wu L."/>
            <person name="Ma J."/>
        </authorList>
    </citation>
    <scope>NUCLEOTIDE SEQUENCE [LARGE SCALE GENOMIC DNA]</scope>
    <source>
        <strain evidence="4">CGMCC 1.12769</strain>
    </source>
</reference>
<feature type="transmembrane region" description="Helical" evidence="2">
    <location>
        <begin position="83"/>
        <end position="110"/>
    </location>
</feature>
<protein>
    <recommendedName>
        <fullName evidence="5">DUF4190 domain-containing protein</fullName>
    </recommendedName>
</protein>
<dbReference type="EMBL" id="BMFT01000001">
    <property type="protein sequence ID" value="GGH26573.1"/>
    <property type="molecule type" value="Genomic_DNA"/>
</dbReference>
<proteinExistence type="predicted"/>
<dbReference type="InterPro" id="IPR055338">
    <property type="entry name" value="YqfX-like"/>
</dbReference>
<keyword evidence="2" id="KW-0472">Membrane</keyword>
<sequence length="142" mass="15817">MSDHKHNHSKGSYNPKNFSPAAKSGNKQRTDYPRKSHQEEYSAEVVPREVLRGNNTREERHDRSDDTVDSDVMDSSMGTTVGYIGIGLGILSLFMWSIVLGPIAAIMGFYAYSQDRKTTGAWAMGLGVLATLSYFILIPLMR</sequence>
<keyword evidence="4" id="KW-1185">Reference proteome</keyword>
<evidence type="ECO:0000256" key="2">
    <source>
        <dbReference type="SAM" id="Phobius"/>
    </source>
</evidence>
<evidence type="ECO:0000256" key="1">
    <source>
        <dbReference type="SAM" id="MobiDB-lite"/>
    </source>
</evidence>
<feature type="transmembrane region" description="Helical" evidence="2">
    <location>
        <begin position="122"/>
        <end position="141"/>
    </location>
</feature>
<evidence type="ECO:0000313" key="4">
    <source>
        <dbReference type="Proteomes" id="UP000659344"/>
    </source>
</evidence>
<dbReference type="PANTHER" id="PTHR40040:SF1">
    <property type="entry name" value="MEMBRANE PROTEIN"/>
    <property type="match status" value="1"/>
</dbReference>
<organism evidence="3 4">
    <name type="scientific">Paenibacillus segetis</name>
    <dbReference type="NCBI Taxonomy" id="1325360"/>
    <lineage>
        <taxon>Bacteria</taxon>
        <taxon>Bacillati</taxon>
        <taxon>Bacillota</taxon>
        <taxon>Bacilli</taxon>
        <taxon>Bacillales</taxon>
        <taxon>Paenibacillaceae</taxon>
        <taxon>Paenibacillus</taxon>
    </lineage>
</organism>